<dbReference type="Proteomes" id="UP000664807">
    <property type="component" value="Unassembled WGS sequence"/>
</dbReference>
<dbReference type="EMBL" id="JAFLNM010000001">
    <property type="protein sequence ID" value="MBO0340237.1"/>
    <property type="molecule type" value="Genomic_DNA"/>
</dbReference>
<protein>
    <submittedName>
        <fullName evidence="1">Uncharacterized protein</fullName>
    </submittedName>
</protein>
<gene>
    <name evidence="1" type="ORF">J0654_01215</name>
</gene>
<organism evidence="1 2">
    <name type="scientific">Flagellimonas profundi</name>
    <dbReference type="NCBI Taxonomy" id="2915620"/>
    <lineage>
        <taxon>Bacteria</taxon>
        <taxon>Pseudomonadati</taxon>
        <taxon>Bacteroidota</taxon>
        <taxon>Flavobacteriia</taxon>
        <taxon>Flavobacteriales</taxon>
        <taxon>Flavobacteriaceae</taxon>
        <taxon>Flagellimonas</taxon>
    </lineage>
</organism>
<sequence length="97" mass="10973">MIEIRTVCICLISAITLGIVSCKDKAYEQRLLEQERVQDSLESTIEGKTSKIPQNKFETISYEGCEYLIYKEKPDANSAFGFMAHKGNCSNPIHKKP</sequence>
<proteinExistence type="predicted"/>
<dbReference type="PROSITE" id="PS51257">
    <property type="entry name" value="PROKAR_LIPOPROTEIN"/>
    <property type="match status" value="1"/>
</dbReference>
<evidence type="ECO:0000313" key="2">
    <source>
        <dbReference type="Proteomes" id="UP000664807"/>
    </source>
</evidence>
<evidence type="ECO:0000313" key="1">
    <source>
        <dbReference type="EMBL" id="MBO0340237.1"/>
    </source>
</evidence>
<dbReference type="RefSeq" id="WP_207025896.1">
    <property type="nucleotide sequence ID" value="NZ_JAFLNM010000001.1"/>
</dbReference>
<reference evidence="1 2" key="1">
    <citation type="submission" date="2021-03" db="EMBL/GenBank/DDBJ databases">
        <title>Muricauda lutimaris sp. nov. and Muricauda ruestringensis sp. nov, two marine members of the Flavobacteriaceae isolated from deep sea sediments of Western Pacific.</title>
        <authorList>
            <person name="Zhao S."/>
            <person name="Liu R."/>
        </authorList>
    </citation>
    <scope>NUCLEOTIDE SEQUENCE [LARGE SCALE GENOMIC DNA]</scope>
    <source>
        <strain evidence="1 2">BC31-3-A3</strain>
    </source>
</reference>
<name>A0ABS3FB97_9FLAO</name>
<keyword evidence="2" id="KW-1185">Reference proteome</keyword>
<comment type="caution">
    <text evidence="1">The sequence shown here is derived from an EMBL/GenBank/DDBJ whole genome shotgun (WGS) entry which is preliminary data.</text>
</comment>
<accession>A0ABS3FB97</accession>